<reference evidence="2" key="1">
    <citation type="submission" date="2012-11" db="EMBL/GenBank/DDBJ databases">
        <title>Dependencies among metagenomic species, viruses, plasmids and units of genetic variation.</title>
        <authorList>
            <person name="Nielsen H.B."/>
            <person name="Almeida M."/>
            <person name="Juncker A.S."/>
            <person name="Rasmussen S."/>
            <person name="Li J."/>
            <person name="Sunagawa S."/>
            <person name="Plichta D."/>
            <person name="Gautier L."/>
            <person name="Le Chatelier E."/>
            <person name="Peletier E."/>
            <person name="Bonde I."/>
            <person name="Nielsen T."/>
            <person name="Manichanh C."/>
            <person name="Arumugam M."/>
            <person name="Batto J."/>
            <person name="Santos M.B.Q.D."/>
            <person name="Blom N."/>
            <person name="Borruel N."/>
            <person name="Burgdorf K.S."/>
            <person name="Boumezbeur F."/>
            <person name="Casellas F."/>
            <person name="Dore J."/>
            <person name="Guarner F."/>
            <person name="Hansen T."/>
            <person name="Hildebrand F."/>
            <person name="Kaas R.S."/>
            <person name="Kennedy S."/>
            <person name="Kristiansen K."/>
            <person name="Kultima J.R."/>
            <person name="Leonard P."/>
            <person name="Levenez F."/>
            <person name="Lund O."/>
            <person name="Moumen B."/>
            <person name="Le Paslier D."/>
            <person name="Pons N."/>
            <person name="Pedersen O."/>
            <person name="Prifti E."/>
            <person name="Qin J."/>
            <person name="Raes J."/>
            <person name="Tap J."/>
            <person name="Tims S."/>
            <person name="Ussery D.W."/>
            <person name="Yamada T."/>
            <person name="MetaHit consortium"/>
            <person name="Renault P."/>
            <person name="Sicheritz-Ponten T."/>
            <person name="Bork P."/>
            <person name="Wang J."/>
            <person name="Brunak S."/>
            <person name="Ehrlich S.D."/>
        </authorList>
    </citation>
    <scope>NUCLEOTIDE SEQUENCE [LARGE SCALE GENOMIC DNA]</scope>
</reference>
<dbReference type="InterPro" id="IPR011990">
    <property type="entry name" value="TPR-like_helical_dom_sf"/>
</dbReference>
<accession>R7B3R4</accession>
<dbReference type="InterPro" id="IPR010982">
    <property type="entry name" value="Lambda_DNA-bd_dom_sf"/>
</dbReference>
<dbReference type="SMART" id="SM00530">
    <property type="entry name" value="HTH_XRE"/>
    <property type="match status" value="1"/>
</dbReference>
<dbReference type="Gene3D" id="1.25.40.10">
    <property type="entry name" value="Tetratricopeptide repeat domain"/>
    <property type="match status" value="1"/>
</dbReference>
<proteinExistence type="predicted"/>
<evidence type="ECO:0000259" key="1">
    <source>
        <dbReference type="PROSITE" id="PS50943"/>
    </source>
</evidence>
<gene>
    <name evidence="2" type="ORF">BN656_00094</name>
</gene>
<dbReference type="GO" id="GO:0003677">
    <property type="term" value="F:DNA binding"/>
    <property type="evidence" value="ECO:0007669"/>
    <property type="project" value="InterPro"/>
</dbReference>
<comment type="caution">
    <text evidence="2">The sequence shown here is derived from an EMBL/GenBank/DDBJ whole genome shotgun (WGS) entry which is preliminary data.</text>
</comment>
<dbReference type="PROSITE" id="PS50943">
    <property type="entry name" value="HTH_CROC1"/>
    <property type="match status" value="1"/>
</dbReference>
<dbReference type="Pfam" id="PF01381">
    <property type="entry name" value="HTH_3"/>
    <property type="match status" value="1"/>
</dbReference>
<organism evidence="2 3">
    <name type="scientific">Bacteroides pectinophilus CAG:437</name>
    <dbReference type="NCBI Taxonomy" id="1263051"/>
    <lineage>
        <taxon>Bacteria</taxon>
        <taxon>Bacillati</taxon>
        <taxon>Bacillota</taxon>
        <taxon>Clostridia</taxon>
        <taxon>Eubacteriales</taxon>
    </lineage>
</organism>
<evidence type="ECO:0000313" key="2">
    <source>
        <dbReference type="EMBL" id="CDD59044.1"/>
    </source>
</evidence>
<dbReference type="CDD" id="cd00093">
    <property type="entry name" value="HTH_XRE"/>
    <property type="match status" value="1"/>
</dbReference>
<dbReference type="SUPFAM" id="SSF47413">
    <property type="entry name" value="lambda repressor-like DNA-binding domains"/>
    <property type="match status" value="1"/>
</dbReference>
<dbReference type="AlphaFoldDB" id="R7B3R4"/>
<evidence type="ECO:0000313" key="3">
    <source>
        <dbReference type="Proteomes" id="UP000018141"/>
    </source>
</evidence>
<dbReference type="Proteomes" id="UP000018141">
    <property type="component" value="Unassembled WGS sequence"/>
</dbReference>
<feature type="domain" description="HTH cro/C1-type" evidence="1">
    <location>
        <begin position="10"/>
        <end position="65"/>
    </location>
</feature>
<sequence length="202" mass="22432">MTNAELGRIIKEARIARRMTQSEVVGDFITRNMLSQIENGNAAPSMRTLQYLMDVLDIHINIEEISEYSSDSDTCITKPAVAESAGIFLSKEDNSSASDSSALISRLMQYKQFFAEGRYDTICRDIDNIPTDGDNIFHDEYCAIGARSCYEYARQLADCGNACDAVAYADKAAEYARQGIYSNNDILAKSILLSHEQALHLS</sequence>
<name>R7B3R4_9FIRM</name>
<dbReference type="InterPro" id="IPR001387">
    <property type="entry name" value="Cro/C1-type_HTH"/>
</dbReference>
<dbReference type="EMBL" id="CBHH010000062">
    <property type="protein sequence ID" value="CDD59044.1"/>
    <property type="molecule type" value="Genomic_DNA"/>
</dbReference>
<protein>
    <recommendedName>
        <fullName evidence="1">HTH cro/C1-type domain-containing protein</fullName>
    </recommendedName>
</protein>